<feature type="region of interest" description="Disordered" evidence="1">
    <location>
        <begin position="613"/>
        <end position="724"/>
    </location>
</feature>
<protein>
    <submittedName>
        <fullName evidence="2">Uncharacterized protein</fullName>
    </submittedName>
</protein>
<dbReference type="OrthoDB" id="3367070at2759"/>
<sequence>MRALFRRPSEQRHDVAGGRIGGYAEPEDLSYAQAIAARGIGSSRDSNGASLASSRLRSSFDGLSSGAHIGGMPPPARPASNSQVLGETRKAKVLGLGSKREKTRRRMDLFGRKNTDAGMGKGGAEGAQSKEPLDDTLSEAQWRTDRALAEEARTWRGSTRRSVDREPIVVMGKVMSDSDKVPKASVIPSRNDTSAPHSPILSPDPRLSRGMATSGLVRPWDQYAPPHIDMAKTSSSSSASSSTHTHTAARANTGRRAPPPPLTQIFADGPLGGNGLAPPHRPSASVSLPHSPVESSMSPRSPSRQRSIGSYGSAEPSPSQKLHARSSSHMASIRSPLSPGSFRTATSSMISPLPSSALSGQSEPIDTTARLAQQLNELAIAHGDGLLGEEEYRKLRAAAFSESGVGNQEVPREARLGSFGGQLQKRPATAETSNLASMDKRAATAAPSLRSQRSSIANFAALFRKGSLRNLHPSHGESMNVDNSGDSMNAQSPSLSKPRSIWTAAVSVAGLSRSDSKTRRAPSEAELESEVHKARSARTLGGANGDGMSAKHSITGAGSGSVASASGMLTGDYAEKGANELKAEMAVVEAEQKKLLEAFNGLVQTAVGRSGLGHEQLQRAQNSASRALSPESSYGSGDKSQQGAWNHSLLRKSSTSSSGSKSPARGRRRGLGDSSQGDRESAHGLSPSYPPSAFRHAAQLRGNGSNGDHAQLADDLDADMGDDPEEEVSVRALRNEIVDIGRRREDVRRRYEERLAFLRSLVRSATLREGLRK</sequence>
<feature type="region of interest" description="Disordered" evidence="1">
    <location>
        <begin position="174"/>
        <end position="362"/>
    </location>
</feature>
<organism evidence="2 3">
    <name type="scientific">Ceraceosorus bombacis</name>
    <dbReference type="NCBI Taxonomy" id="401625"/>
    <lineage>
        <taxon>Eukaryota</taxon>
        <taxon>Fungi</taxon>
        <taxon>Dikarya</taxon>
        <taxon>Basidiomycota</taxon>
        <taxon>Ustilaginomycotina</taxon>
        <taxon>Exobasidiomycetes</taxon>
        <taxon>Ceraceosorales</taxon>
        <taxon>Ceraceosoraceae</taxon>
        <taxon>Ceraceosorus</taxon>
    </lineage>
</organism>
<feature type="compositionally biased region" description="Polar residues" evidence="1">
    <location>
        <begin position="316"/>
        <end position="330"/>
    </location>
</feature>
<feature type="region of interest" description="Disordered" evidence="1">
    <location>
        <begin position="63"/>
        <end position="134"/>
    </location>
</feature>
<name>A0A0P1BTA4_9BASI</name>
<dbReference type="EMBL" id="CCYA01000389">
    <property type="protein sequence ID" value="CEH19484.1"/>
    <property type="molecule type" value="Genomic_DNA"/>
</dbReference>
<dbReference type="STRING" id="401625.A0A0P1BTA4"/>
<feature type="compositionally biased region" description="Polar residues" evidence="1">
    <location>
        <begin position="480"/>
        <end position="497"/>
    </location>
</feature>
<feature type="compositionally biased region" description="Basic and acidic residues" evidence="1">
    <location>
        <begin position="106"/>
        <end position="115"/>
    </location>
</feature>
<feature type="region of interest" description="Disordered" evidence="1">
    <location>
        <begin position="1"/>
        <end position="23"/>
    </location>
</feature>
<dbReference type="Proteomes" id="UP000054845">
    <property type="component" value="Unassembled WGS sequence"/>
</dbReference>
<feature type="compositionally biased region" description="Low complexity" evidence="1">
    <location>
        <begin position="233"/>
        <end position="249"/>
    </location>
</feature>
<keyword evidence="3" id="KW-1185">Reference proteome</keyword>
<feature type="compositionally biased region" description="Low complexity" evidence="1">
    <location>
        <begin position="651"/>
        <end position="663"/>
    </location>
</feature>
<feature type="compositionally biased region" description="Basic and acidic residues" evidence="1">
    <location>
        <begin position="7"/>
        <end position="16"/>
    </location>
</feature>
<proteinExistence type="predicted"/>
<reference evidence="3" key="1">
    <citation type="submission" date="2014-09" db="EMBL/GenBank/DDBJ databases">
        <authorList>
            <person name="Sharma Rahul"/>
            <person name="Thines Marco"/>
        </authorList>
    </citation>
    <scope>NUCLEOTIDE SEQUENCE [LARGE SCALE GENOMIC DNA]</scope>
</reference>
<feature type="region of interest" description="Disordered" evidence="1">
    <location>
        <begin position="512"/>
        <end position="562"/>
    </location>
</feature>
<feature type="compositionally biased region" description="Acidic residues" evidence="1">
    <location>
        <begin position="714"/>
        <end position="724"/>
    </location>
</feature>
<evidence type="ECO:0000313" key="3">
    <source>
        <dbReference type="Proteomes" id="UP000054845"/>
    </source>
</evidence>
<evidence type="ECO:0000313" key="2">
    <source>
        <dbReference type="EMBL" id="CEH19484.1"/>
    </source>
</evidence>
<feature type="compositionally biased region" description="Basic and acidic residues" evidence="1">
    <location>
        <begin position="514"/>
        <end position="533"/>
    </location>
</feature>
<feature type="compositionally biased region" description="Polar residues" evidence="1">
    <location>
        <begin position="618"/>
        <end position="645"/>
    </location>
</feature>
<feature type="compositionally biased region" description="Polar residues" evidence="1">
    <location>
        <begin position="341"/>
        <end position="362"/>
    </location>
</feature>
<feature type="region of interest" description="Disordered" evidence="1">
    <location>
        <begin position="405"/>
        <end position="450"/>
    </location>
</feature>
<feature type="compositionally biased region" description="Low complexity" evidence="1">
    <location>
        <begin position="291"/>
        <end position="310"/>
    </location>
</feature>
<accession>A0A0P1BTA4</accession>
<evidence type="ECO:0000256" key="1">
    <source>
        <dbReference type="SAM" id="MobiDB-lite"/>
    </source>
</evidence>
<dbReference type="AlphaFoldDB" id="A0A0P1BTA4"/>
<feature type="region of interest" description="Disordered" evidence="1">
    <location>
        <begin position="469"/>
        <end position="499"/>
    </location>
</feature>